<protein>
    <submittedName>
        <fullName evidence="4">Putative WD repeat-containing protein</fullName>
    </submittedName>
</protein>
<keyword evidence="1 3" id="KW-0853">WD repeat</keyword>
<dbReference type="InterPro" id="IPR036322">
    <property type="entry name" value="WD40_repeat_dom_sf"/>
</dbReference>
<evidence type="ECO:0000313" key="5">
    <source>
        <dbReference type="Proteomes" id="UP000186594"/>
    </source>
</evidence>
<dbReference type="InterPro" id="IPR020472">
    <property type="entry name" value="WD40_PAC1"/>
</dbReference>
<dbReference type="GO" id="GO:1990234">
    <property type="term" value="C:transferase complex"/>
    <property type="evidence" value="ECO:0007669"/>
    <property type="project" value="UniProtKB-ARBA"/>
</dbReference>
<dbReference type="InterPro" id="IPR019775">
    <property type="entry name" value="WD40_repeat_CS"/>
</dbReference>
<evidence type="ECO:0000256" key="3">
    <source>
        <dbReference type="PROSITE-ProRule" id="PRU00221"/>
    </source>
</evidence>
<dbReference type="SMART" id="SM00320">
    <property type="entry name" value="WD40"/>
    <property type="match status" value="6"/>
</dbReference>
<dbReference type="OMA" id="TIRTWPL"/>
<reference evidence="4 5" key="1">
    <citation type="submission" date="2016-04" db="EMBL/GenBank/DDBJ databases">
        <title>Evolutionary innovation and constraint leading to complex multicellularity in the Ascomycota.</title>
        <authorList>
            <person name="Cisse O."/>
            <person name="Nguyen A."/>
            <person name="Hewitt D.A."/>
            <person name="Jedd G."/>
            <person name="Stajich J.E."/>
        </authorList>
    </citation>
    <scope>NUCLEOTIDE SEQUENCE [LARGE SCALE GENOMIC DNA]</scope>
    <source>
        <strain evidence="4 5">DAH-3</strain>
    </source>
</reference>
<dbReference type="Gene3D" id="2.130.10.10">
    <property type="entry name" value="YVTN repeat-like/Quinoprotein amine dehydrogenase"/>
    <property type="match status" value="2"/>
</dbReference>
<proteinExistence type="predicted"/>
<dbReference type="Pfam" id="PF00400">
    <property type="entry name" value="WD40"/>
    <property type="match status" value="4"/>
</dbReference>
<dbReference type="InterPro" id="IPR001680">
    <property type="entry name" value="WD40_rpt"/>
</dbReference>
<dbReference type="InterPro" id="IPR015943">
    <property type="entry name" value="WD40/YVTN_repeat-like_dom_sf"/>
</dbReference>
<dbReference type="AlphaFoldDB" id="A0A1U7LNA9"/>
<gene>
    <name evidence="4" type="ORF">NEOLI_001192</name>
</gene>
<dbReference type="STRING" id="1198029.A0A1U7LNA9"/>
<dbReference type="EMBL" id="LXFE01001036">
    <property type="protein sequence ID" value="OLL24011.1"/>
    <property type="molecule type" value="Genomic_DNA"/>
</dbReference>
<dbReference type="CDD" id="cd00200">
    <property type="entry name" value="WD40"/>
    <property type="match status" value="1"/>
</dbReference>
<name>A0A1U7LNA9_NEOID</name>
<evidence type="ECO:0000256" key="2">
    <source>
        <dbReference type="ARBA" id="ARBA00022737"/>
    </source>
</evidence>
<dbReference type="SUPFAM" id="SSF50978">
    <property type="entry name" value="WD40 repeat-like"/>
    <property type="match status" value="1"/>
</dbReference>
<feature type="repeat" description="WD" evidence="3">
    <location>
        <begin position="70"/>
        <end position="113"/>
    </location>
</feature>
<dbReference type="PANTHER" id="PTHR22847:SF637">
    <property type="entry name" value="WD REPEAT DOMAIN 5B"/>
    <property type="match status" value="1"/>
</dbReference>
<dbReference type="PROSITE" id="PS00678">
    <property type="entry name" value="WD_REPEATS_1"/>
    <property type="match status" value="2"/>
</dbReference>
<feature type="repeat" description="WD" evidence="3">
    <location>
        <begin position="114"/>
        <end position="148"/>
    </location>
</feature>
<dbReference type="PROSITE" id="PS50082">
    <property type="entry name" value="WD_REPEATS_2"/>
    <property type="match status" value="2"/>
</dbReference>
<evidence type="ECO:0000256" key="1">
    <source>
        <dbReference type="ARBA" id="ARBA00022574"/>
    </source>
</evidence>
<dbReference type="OrthoDB" id="6262491at2759"/>
<organism evidence="4 5">
    <name type="scientific">Neolecta irregularis (strain DAH-3)</name>
    <dbReference type="NCBI Taxonomy" id="1198029"/>
    <lineage>
        <taxon>Eukaryota</taxon>
        <taxon>Fungi</taxon>
        <taxon>Dikarya</taxon>
        <taxon>Ascomycota</taxon>
        <taxon>Taphrinomycotina</taxon>
        <taxon>Neolectales</taxon>
        <taxon>Neolectaceae</taxon>
        <taxon>Neolecta</taxon>
    </lineage>
</organism>
<keyword evidence="2" id="KW-0677">Repeat</keyword>
<keyword evidence="5" id="KW-1185">Reference proteome</keyword>
<dbReference type="PRINTS" id="PR00320">
    <property type="entry name" value="GPROTEINBRPT"/>
</dbReference>
<accession>A0A1U7LNA9</accession>
<dbReference type="PROSITE" id="PS50294">
    <property type="entry name" value="WD_REPEATS_REGION"/>
    <property type="match status" value="2"/>
</dbReference>
<dbReference type="GO" id="GO:0005634">
    <property type="term" value="C:nucleus"/>
    <property type="evidence" value="ECO:0007669"/>
    <property type="project" value="TreeGrafter"/>
</dbReference>
<sequence>MSQFFQSDQNIKSAELKGLKANNENGNPFRLTTKILALTVDDKDENIIYIGGAANIAVKINLKSKAKSIYRGHSGPVTSVVLANIDKDKRLYTGSWDNTIKMWNAETGDCLATLDKHSDFVKCLLYVPQLNMLFSGSSDKSIIGWEIRPDLENYHRKVFVLKGHTRGVEDLALDTSCPDSGHVWIWSAGSDREIRRWKVGDTACEDGDAHIGHETSVYRIKIFDNEMWTASADRTVRRWDLAHGIKEEIKLEHGDYTRDVVIYQGHAITACRDEYIRVWNIETGKLIKKIEGHFDDIVALQIAGQNLISASLDQTIRQWPLKDVLDPKIEFKITALENKRAEITDDEERELDELME</sequence>
<dbReference type="PANTHER" id="PTHR22847">
    <property type="entry name" value="WD40 REPEAT PROTEIN"/>
    <property type="match status" value="1"/>
</dbReference>
<dbReference type="Proteomes" id="UP000186594">
    <property type="component" value="Unassembled WGS sequence"/>
</dbReference>
<comment type="caution">
    <text evidence="4">The sequence shown here is derived from an EMBL/GenBank/DDBJ whole genome shotgun (WGS) entry which is preliminary data.</text>
</comment>
<evidence type="ECO:0000313" key="4">
    <source>
        <dbReference type="EMBL" id="OLL24011.1"/>
    </source>
</evidence>